<dbReference type="EMBL" id="BOMP01000125">
    <property type="protein sequence ID" value="GIE44393.1"/>
    <property type="molecule type" value="Genomic_DNA"/>
</dbReference>
<keyword evidence="4" id="KW-1185">Reference proteome</keyword>
<name>A0A7W7HHU6_9ACTN</name>
<reference evidence="2 3" key="1">
    <citation type="submission" date="2020-08" db="EMBL/GenBank/DDBJ databases">
        <title>Sequencing the genomes of 1000 actinobacteria strains.</title>
        <authorList>
            <person name="Klenk H.-P."/>
        </authorList>
    </citation>
    <scope>NUCLEOTIDE SEQUENCE [LARGE SCALE GENOMIC DNA]</scope>
    <source>
        <strain evidence="2 3">DSM 43150</strain>
    </source>
</reference>
<evidence type="ECO:0000313" key="4">
    <source>
        <dbReference type="Proteomes" id="UP000631312"/>
    </source>
</evidence>
<organism evidence="2 3">
    <name type="scientific">Actinoplanes lobatus</name>
    <dbReference type="NCBI Taxonomy" id="113568"/>
    <lineage>
        <taxon>Bacteria</taxon>
        <taxon>Bacillati</taxon>
        <taxon>Actinomycetota</taxon>
        <taxon>Actinomycetes</taxon>
        <taxon>Micromonosporales</taxon>
        <taxon>Micromonosporaceae</taxon>
        <taxon>Actinoplanes</taxon>
    </lineage>
</organism>
<accession>A0A7W7HHU6</accession>
<evidence type="ECO:0000313" key="3">
    <source>
        <dbReference type="Proteomes" id="UP000590511"/>
    </source>
</evidence>
<gene>
    <name evidence="1" type="ORF">Alo02nite_72910</name>
    <name evidence="2" type="ORF">BJ964_004999</name>
</gene>
<dbReference type="Proteomes" id="UP000590511">
    <property type="component" value="Unassembled WGS sequence"/>
</dbReference>
<dbReference type="RefSeq" id="WP_188122963.1">
    <property type="nucleotide sequence ID" value="NZ_BOMP01000125.1"/>
</dbReference>
<evidence type="ECO:0000313" key="2">
    <source>
        <dbReference type="EMBL" id="MBB4750838.1"/>
    </source>
</evidence>
<dbReference type="AlphaFoldDB" id="A0A7W7HHU6"/>
<proteinExistence type="predicted"/>
<protein>
    <submittedName>
        <fullName evidence="2">Uncharacterized protein</fullName>
    </submittedName>
</protein>
<dbReference type="EMBL" id="JACHNC010000001">
    <property type="protein sequence ID" value="MBB4750838.1"/>
    <property type="molecule type" value="Genomic_DNA"/>
</dbReference>
<evidence type="ECO:0000313" key="1">
    <source>
        <dbReference type="EMBL" id="GIE44393.1"/>
    </source>
</evidence>
<comment type="caution">
    <text evidence="2">The sequence shown here is derived from an EMBL/GenBank/DDBJ whole genome shotgun (WGS) entry which is preliminary data.</text>
</comment>
<reference evidence="1 4" key="2">
    <citation type="submission" date="2021-01" db="EMBL/GenBank/DDBJ databases">
        <title>Whole genome shotgun sequence of Actinoplanes lobatus NBRC 12513.</title>
        <authorList>
            <person name="Komaki H."/>
            <person name="Tamura T."/>
        </authorList>
    </citation>
    <scope>NUCLEOTIDE SEQUENCE [LARGE SCALE GENOMIC DNA]</scope>
    <source>
        <strain evidence="1 4">NBRC 12513</strain>
    </source>
</reference>
<dbReference type="Proteomes" id="UP000631312">
    <property type="component" value="Unassembled WGS sequence"/>
</dbReference>
<sequence length="178" mass="20627">MATIADDLNAIVVRASSPDGRIEGEVESLQHITLRFVHDSYERYYRDRDAGTLAHQLGRGATLMAAAYQKARREVMRAHSFERYSELSPPFSSRHREYLERGARLTAHGSSPDREIVVTTVGLLDFHVSIAPDVMERHDEREFLQLADRAMRDLQAGHQRAHTELRHELYLKYRDRER</sequence>